<evidence type="ECO:0000256" key="1">
    <source>
        <dbReference type="ARBA" id="ARBA00022679"/>
    </source>
</evidence>
<dbReference type="Gene3D" id="3.40.630.30">
    <property type="match status" value="1"/>
</dbReference>
<sequence>MISVTRLEHACADAWPAQVDEPLGEWRLRAAGGFTGRANSALAVGDPGRDLPAALTAVCEFSHHHAISPLLQTVRGGPIEHALPALGWAPQDDRPAGGEVAVLLGPAVPPVPVPGHRVEVRAEPTPGWWELTVGRQQPTDAEREVLTGGDPVGYGLVTGPDGTRGAVRGALGGGLLFVARLAVRPQHRRTGLATALMAGIGTWGERHGAPACVLQVSADNTAALTLYERLGFREHHRYRYWAPCEDRAR</sequence>
<dbReference type="SUPFAM" id="SSF55729">
    <property type="entry name" value="Acyl-CoA N-acyltransferases (Nat)"/>
    <property type="match status" value="1"/>
</dbReference>
<dbReference type="PROSITE" id="PS51186">
    <property type="entry name" value="GNAT"/>
    <property type="match status" value="1"/>
</dbReference>
<dbReference type="AlphaFoldDB" id="A0A660CFW0"/>
<dbReference type="Pfam" id="PF24553">
    <property type="entry name" value="Rv0428c_C"/>
    <property type="match status" value="1"/>
</dbReference>
<proteinExistence type="predicted"/>
<name>A0A660CFW0_9PSEU</name>
<dbReference type="InterPro" id="IPR000182">
    <property type="entry name" value="GNAT_dom"/>
</dbReference>
<evidence type="ECO:0000313" key="4">
    <source>
        <dbReference type="EMBL" id="TWH22458.1"/>
    </source>
</evidence>
<dbReference type="InterPro" id="IPR050832">
    <property type="entry name" value="Bact_Acetyltransf"/>
</dbReference>
<evidence type="ECO:0000259" key="3">
    <source>
        <dbReference type="PROSITE" id="PS51186"/>
    </source>
</evidence>
<keyword evidence="1 4" id="KW-0808">Transferase</keyword>
<organism evidence="4 5">
    <name type="scientific">Prauserella rugosa</name>
    <dbReference type="NCBI Taxonomy" id="43354"/>
    <lineage>
        <taxon>Bacteria</taxon>
        <taxon>Bacillati</taxon>
        <taxon>Actinomycetota</taxon>
        <taxon>Actinomycetes</taxon>
        <taxon>Pseudonocardiales</taxon>
        <taxon>Pseudonocardiaceae</taxon>
        <taxon>Prauserella</taxon>
    </lineage>
</organism>
<keyword evidence="5" id="KW-1185">Reference proteome</keyword>
<reference evidence="4 5" key="1">
    <citation type="submission" date="2019-07" db="EMBL/GenBank/DDBJ databases">
        <title>R&amp;d 2014.</title>
        <authorList>
            <person name="Klenk H.-P."/>
        </authorList>
    </citation>
    <scope>NUCLEOTIDE SEQUENCE [LARGE SCALE GENOMIC DNA]</scope>
    <source>
        <strain evidence="4 5">DSM 43194</strain>
    </source>
</reference>
<evidence type="ECO:0000313" key="5">
    <source>
        <dbReference type="Proteomes" id="UP000317303"/>
    </source>
</evidence>
<dbReference type="CDD" id="cd04301">
    <property type="entry name" value="NAT_SF"/>
    <property type="match status" value="1"/>
</dbReference>
<dbReference type="Proteomes" id="UP000317303">
    <property type="component" value="Unassembled WGS sequence"/>
</dbReference>
<dbReference type="PANTHER" id="PTHR43877">
    <property type="entry name" value="AMINOALKYLPHOSPHONATE N-ACETYLTRANSFERASE-RELATED-RELATED"/>
    <property type="match status" value="1"/>
</dbReference>
<keyword evidence="2" id="KW-0012">Acyltransferase</keyword>
<dbReference type="GO" id="GO:0016747">
    <property type="term" value="F:acyltransferase activity, transferring groups other than amino-acyl groups"/>
    <property type="evidence" value="ECO:0007669"/>
    <property type="project" value="InterPro"/>
</dbReference>
<evidence type="ECO:0000256" key="2">
    <source>
        <dbReference type="ARBA" id="ARBA00023315"/>
    </source>
</evidence>
<comment type="caution">
    <text evidence="4">The sequence shown here is derived from an EMBL/GenBank/DDBJ whole genome shotgun (WGS) entry which is preliminary data.</text>
</comment>
<dbReference type="InterPro" id="IPR056935">
    <property type="entry name" value="Rv0428c-like_C"/>
</dbReference>
<dbReference type="RefSeq" id="WP_030533276.1">
    <property type="nucleotide sequence ID" value="NZ_JOIJ01000013.1"/>
</dbReference>
<dbReference type="EMBL" id="VLJV01000001">
    <property type="protein sequence ID" value="TWH22458.1"/>
    <property type="molecule type" value="Genomic_DNA"/>
</dbReference>
<accession>A0A660CFW0</accession>
<feature type="domain" description="N-acetyltransferase" evidence="3">
    <location>
        <begin position="106"/>
        <end position="249"/>
    </location>
</feature>
<protein>
    <submittedName>
        <fullName evidence="4">Acetyltransferase (GNAT) family protein</fullName>
    </submittedName>
</protein>
<dbReference type="OrthoDB" id="9775595at2"/>
<dbReference type="InterPro" id="IPR016181">
    <property type="entry name" value="Acyl_CoA_acyltransferase"/>
</dbReference>
<gene>
    <name evidence="4" type="ORF">JD82_04339</name>
</gene>